<sequence length="160" mass="18122">MEENMKTISLVYISLSGNTESFVTRLKDYLLSQYEGIEVQKIHIKDLVKEGQDFYEMDHPYVAFLPTYLEGGNGVDNGDVEILTTPVGDFIAYGDNASKCFGVVGSGNRNFNNQYCLTAKQYSQRFGFPVLADFEMRGMLEDIKRVAAIIADLYELEREN</sequence>
<dbReference type="PIRSF" id="PIRSF005087">
    <property type="entry name" value="NrdI"/>
    <property type="match status" value="1"/>
</dbReference>
<dbReference type="InterPro" id="IPR029039">
    <property type="entry name" value="Flavoprotein-like_sf"/>
</dbReference>
<dbReference type="Pfam" id="PF07972">
    <property type="entry name" value="Flavodoxin_NdrI"/>
    <property type="match status" value="1"/>
</dbReference>
<dbReference type="GO" id="GO:0010181">
    <property type="term" value="F:FMN binding"/>
    <property type="evidence" value="ECO:0007669"/>
    <property type="project" value="InterPro"/>
</dbReference>
<dbReference type="EMBL" id="LRQR01000077">
    <property type="protein sequence ID" value="KXA59968.1"/>
    <property type="molecule type" value="Genomic_DNA"/>
</dbReference>
<evidence type="ECO:0000313" key="4">
    <source>
        <dbReference type="Proteomes" id="UP000070065"/>
    </source>
</evidence>
<dbReference type="GO" id="GO:0016651">
    <property type="term" value="F:oxidoreductase activity, acting on NAD(P)H"/>
    <property type="evidence" value="ECO:0007669"/>
    <property type="project" value="UniProtKB-ARBA"/>
</dbReference>
<dbReference type="Proteomes" id="UP000070065">
    <property type="component" value="Unassembled WGS sequence"/>
</dbReference>
<dbReference type="PANTHER" id="PTHR37297:SF1">
    <property type="entry name" value="PROTEIN NRDI"/>
    <property type="match status" value="1"/>
</dbReference>
<dbReference type="Gene3D" id="3.40.50.360">
    <property type="match status" value="1"/>
</dbReference>
<protein>
    <recommendedName>
        <fullName evidence="1">Putative NrdI-like protein</fullName>
    </recommendedName>
</protein>
<dbReference type="PATRIC" id="fig|28037.231.peg.1271"/>
<reference evidence="3 4" key="1">
    <citation type="submission" date="2016-01" db="EMBL/GenBank/DDBJ databases">
        <authorList>
            <person name="Oliw E.H."/>
        </authorList>
    </citation>
    <scope>NUCLEOTIDE SEQUENCE [LARGE SCALE GENOMIC DNA]</scope>
    <source>
        <strain evidence="3 4">CMW7705B</strain>
    </source>
</reference>
<evidence type="ECO:0000259" key="2">
    <source>
        <dbReference type="PROSITE" id="PS50902"/>
    </source>
</evidence>
<dbReference type="InterPro" id="IPR004465">
    <property type="entry name" value="RNR_NrdI"/>
</dbReference>
<dbReference type="PROSITE" id="PS50902">
    <property type="entry name" value="FLAVODOXIN_LIKE"/>
    <property type="match status" value="1"/>
</dbReference>
<proteinExistence type="predicted"/>
<dbReference type="NCBIfam" id="NF002714">
    <property type="entry name" value="PRK02551.1"/>
    <property type="match status" value="1"/>
</dbReference>
<evidence type="ECO:0000313" key="3">
    <source>
        <dbReference type="EMBL" id="KXA59968.1"/>
    </source>
</evidence>
<dbReference type="AlphaFoldDB" id="A0A133RX89"/>
<comment type="caution">
    <text evidence="3">The sequence shown here is derived from an EMBL/GenBank/DDBJ whole genome shotgun (WGS) entry which is preliminary data.</text>
</comment>
<dbReference type="FunFam" id="3.40.50.360:FF:000046">
    <property type="entry name" value="NrdI protein, putative"/>
    <property type="match status" value="1"/>
</dbReference>
<gene>
    <name evidence="3" type="ORF">HMPREF3228_01281</name>
</gene>
<evidence type="ECO:0000256" key="1">
    <source>
        <dbReference type="ARBA" id="ARBA00017129"/>
    </source>
</evidence>
<accession>A0A133RX89</accession>
<feature type="domain" description="Flavodoxin-like" evidence="2">
    <location>
        <begin position="8"/>
        <end position="160"/>
    </location>
</feature>
<name>A0A133RX89_STRMT</name>
<organism evidence="3 4">
    <name type="scientific">Streptococcus mitis</name>
    <dbReference type="NCBI Taxonomy" id="28037"/>
    <lineage>
        <taxon>Bacteria</taxon>
        <taxon>Bacillati</taxon>
        <taxon>Bacillota</taxon>
        <taxon>Bacilli</taxon>
        <taxon>Lactobacillales</taxon>
        <taxon>Streptococcaceae</taxon>
        <taxon>Streptococcus</taxon>
        <taxon>Streptococcus mitis group</taxon>
    </lineage>
</organism>
<dbReference type="PANTHER" id="PTHR37297">
    <property type="entry name" value="PROTEIN NRDI"/>
    <property type="match status" value="1"/>
</dbReference>
<dbReference type="InterPro" id="IPR008254">
    <property type="entry name" value="Flavodoxin/NO_synth"/>
</dbReference>
<dbReference type="SUPFAM" id="SSF52218">
    <property type="entry name" value="Flavoproteins"/>
    <property type="match status" value="1"/>
</dbReference>